<keyword evidence="5" id="KW-0808">Transferase</keyword>
<comment type="caution">
    <text evidence="9">The sequence shown here is derived from an EMBL/GenBank/DDBJ whole genome shotgun (WGS) entry which is preliminary data.</text>
</comment>
<dbReference type="GO" id="GO:0008483">
    <property type="term" value="F:transaminase activity"/>
    <property type="evidence" value="ECO:0007669"/>
    <property type="project" value="UniProtKB-KW"/>
</dbReference>
<accession>A0ABQ5W594</accession>
<dbReference type="Pfam" id="PF00155">
    <property type="entry name" value="Aminotran_1_2"/>
    <property type="match status" value="1"/>
</dbReference>
<dbReference type="SUPFAM" id="SSF53383">
    <property type="entry name" value="PLP-dependent transferases"/>
    <property type="match status" value="1"/>
</dbReference>
<dbReference type="InterPro" id="IPR015424">
    <property type="entry name" value="PyrdxlP-dep_Trfase"/>
</dbReference>
<dbReference type="InterPro" id="IPR004839">
    <property type="entry name" value="Aminotransferase_I/II_large"/>
</dbReference>
<dbReference type="CDD" id="cd00609">
    <property type="entry name" value="AAT_like"/>
    <property type="match status" value="1"/>
</dbReference>
<evidence type="ECO:0000256" key="2">
    <source>
        <dbReference type="ARBA" id="ARBA00007441"/>
    </source>
</evidence>
<dbReference type="Proteomes" id="UP001156691">
    <property type="component" value="Unassembled WGS sequence"/>
</dbReference>
<dbReference type="NCBIfam" id="NF004770">
    <property type="entry name" value="PRK06108.1"/>
    <property type="match status" value="1"/>
</dbReference>
<comment type="catalytic activity">
    <reaction evidence="7">
        <text>L-aspartate + 2-oxoglutarate = oxaloacetate + L-glutamate</text>
        <dbReference type="Rhea" id="RHEA:21824"/>
        <dbReference type="ChEBI" id="CHEBI:16452"/>
        <dbReference type="ChEBI" id="CHEBI:16810"/>
        <dbReference type="ChEBI" id="CHEBI:29985"/>
        <dbReference type="ChEBI" id="CHEBI:29991"/>
        <dbReference type="EC" id="2.6.1.1"/>
    </reaction>
</comment>
<dbReference type="Gene3D" id="3.90.1150.10">
    <property type="entry name" value="Aspartate Aminotransferase, domain 1"/>
    <property type="match status" value="1"/>
</dbReference>
<organism evidence="9 10">
    <name type="scientific">Devosia nitrariae</name>
    <dbReference type="NCBI Taxonomy" id="2071872"/>
    <lineage>
        <taxon>Bacteria</taxon>
        <taxon>Pseudomonadati</taxon>
        <taxon>Pseudomonadota</taxon>
        <taxon>Alphaproteobacteria</taxon>
        <taxon>Hyphomicrobiales</taxon>
        <taxon>Devosiaceae</taxon>
        <taxon>Devosia</taxon>
    </lineage>
</organism>
<dbReference type="InterPro" id="IPR015422">
    <property type="entry name" value="PyrdxlP-dep_Trfase_small"/>
</dbReference>
<dbReference type="RefSeq" id="WP_284340249.1">
    <property type="nucleotide sequence ID" value="NZ_BSNS01000009.1"/>
</dbReference>
<dbReference type="EC" id="2.6.1.1" evidence="3"/>
<evidence type="ECO:0000256" key="5">
    <source>
        <dbReference type="ARBA" id="ARBA00022679"/>
    </source>
</evidence>
<evidence type="ECO:0000313" key="9">
    <source>
        <dbReference type="EMBL" id="GLQ54805.1"/>
    </source>
</evidence>
<sequence length="419" mass="45775">MPGGKRYDFMNLPPRRTPDLTVSEPIVSSTTFPPVPRREVIDLTSSSIRDIANAGMGRADTAAFWFGESDMPTPDFIVESAIASLQRGETKYLHNLGTASLREAIAAYSSRLHGVDLPASRIAVTASGVSALMVATQMVVSPRDKVVVVTPIWPNIAEMPLLVGAQVVRHPLTVENGRWQLDMDALLKRLTPDIRMVVVNSPNNPTGWTITRAEQERLLAHCRRYGIWILSDDVYERLCFRPGEAVAPSMLRLAEPEDRLMVVNSFSKTWRMTGWRIGWLTMPEELMADLPKVIEYNTSCVPGFVQRGAEMAVSDPRGEASVAALHKELVASRAMLLDGLNAIGGIEVPDADGAMYAFLRIEGRADSLATAKALVAEVGLGLAPGSAFGSEAEGWLRWCYAAEKSKIADGLERLGRFLG</sequence>
<dbReference type="Gene3D" id="3.40.640.10">
    <property type="entry name" value="Type I PLP-dependent aspartate aminotransferase-like (Major domain)"/>
    <property type="match status" value="1"/>
</dbReference>
<comment type="similarity">
    <text evidence="2">Belongs to the class-I pyridoxal-phosphate-dependent aminotransferase family.</text>
</comment>
<dbReference type="InterPro" id="IPR050596">
    <property type="entry name" value="AspAT/PAT-like"/>
</dbReference>
<evidence type="ECO:0000256" key="4">
    <source>
        <dbReference type="ARBA" id="ARBA00022576"/>
    </source>
</evidence>
<name>A0ABQ5W594_9HYPH</name>
<evidence type="ECO:0000256" key="3">
    <source>
        <dbReference type="ARBA" id="ARBA00012753"/>
    </source>
</evidence>
<evidence type="ECO:0000259" key="8">
    <source>
        <dbReference type="Pfam" id="PF00155"/>
    </source>
</evidence>
<keyword evidence="4 9" id="KW-0032">Aminotransferase</keyword>
<feature type="domain" description="Aminotransferase class I/classII large" evidence="8">
    <location>
        <begin position="72"/>
        <end position="411"/>
    </location>
</feature>
<dbReference type="EMBL" id="BSNS01000009">
    <property type="protein sequence ID" value="GLQ54805.1"/>
    <property type="molecule type" value="Genomic_DNA"/>
</dbReference>
<evidence type="ECO:0000256" key="1">
    <source>
        <dbReference type="ARBA" id="ARBA00001933"/>
    </source>
</evidence>
<dbReference type="InterPro" id="IPR015421">
    <property type="entry name" value="PyrdxlP-dep_Trfase_major"/>
</dbReference>
<reference evidence="10" key="1">
    <citation type="journal article" date="2019" name="Int. J. Syst. Evol. Microbiol.">
        <title>The Global Catalogue of Microorganisms (GCM) 10K type strain sequencing project: providing services to taxonomists for standard genome sequencing and annotation.</title>
        <authorList>
            <consortium name="The Broad Institute Genomics Platform"/>
            <consortium name="The Broad Institute Genome Sequencing Center for Infectious Disease"/>
            <person name="Wu L."/>
            <person name="Ma J."/>
        </authorList>
    </citation>
    <scope>NUCLEOTIDE SEQUENCE [LARGE SCALE GENOMIC DNA]</scope>
    <source>
        <strain evidence="10">NBRC 112416</strain>
    </source>
</reference>
<comment type="cofactor">
    <cofactor evidence="1">
        <name>pyridoxal 5'-phosphate</name>
        <dbReference type="ChEBI" id="CHEBI:597326"/>
    </cofactor>
</comment>
<proteinExistence type="inferred from homology"/>
<dbReference type="PANTHER" id="PTHR46383">
    <property type="entry name" value="ASPARTATE AMINOTRANSFERASE"/>
    <property type="match status" value="1"/>
</dbReference>
<evidence type="ECO:0000313" key="10">
    <source>
        <dbReference type="Proteomes" id="UP001156691"/>
    </source>
</evidence>
<evidence type="ECO:0000256" key="7">
    <source>
        <dbReference type="ARBA" id="ARBA00049185"/>
    </source>
</evidence>
<evidence type="ECO:0000256" key="6">
    <source>
        <dbReference type="ARBA" id="ARBA00022898"/>
    </source>
</evidence>
<protein>
    <recommendedName>
        <fullName evidence="3">aspartate transaminase</fullName>
        <ecNumber evidence="3">2.6.1.1</ecNumber>
    </recommendedName>
</protein>
<keyword evidence="6" id="KW-0663">Pyridoxal phosphate</keyword>
<keyword evidence="10" id="KW-1185">Reference proteome</keyword>
<gene>
    <name evidence="9" type="ORF">GCM10010862_20640</name>
</gene>